<name>A0ABP3A9L8_MYCUL</name>
<evidence type="ECO:0000313" key="2">
    <source>
        <dbReference type="EMBL" id="EUA86276.1"/>
    </source>
</evidence>
<feature type="compositionally biased region" description="Low complexity" evidence="1">
    <location>
        <begin position="7"/>
        <end position="18"/>
    </location>
</feature>
<sequence length="134" mass="14339">MNIGGIPADPATAGTAAPETPPAPVNRGDADAVGKPIPRRRRSRRRDVTDTTCAGRLGKPAPTAAASTKTTQRAVESFRVDIDALGASQSRCQPRHPLRGFLSQPLQLLTKFLWDLAGHADTGAQCSGQHRWHR</sequence>
<comment type="caution">
    <text evidence="2">The sequence shown here is derived from an EMBL/GenBank/DDBJ whole genome shotgun (WGS) entry which is preliminary data.</text>
</comment>
<organism evidence="2 3">
    <name type="scientific">Mycobacterium ulcerans str. Harvey</name>
    <dbReference type="NCBI Taxonomy" id="1299332"/>
    <lineage>
        <taxon>Bacteria</taxon>
        <taxon>Bacillati</taxon>
        <taxon>Actinomycetota</taxon>
        <taxon>Actinomycetes</taxon>
        <taxon>Mycobacteriales</taxon>
        <taxon>Mycobacteriaceae</taxon>
        <taxon>Mycobacterium</taxon>
        <taxon>Mycobacterium ulcerans group</taxon>
    </lineage>
</organism>
<accession>A0ABP3A9L8</accession>
<dbReference type="EMBL" id="JAOL01000177">
    <property type="protein sequence ID" value="EUA86276.1"/>
    <property type="molecule type" value="Genomic_DNA"/>
</dbReference>
<proteinExistence type="predicted"/>
<keyword evidence="3" id="KW-1185">Reference proteome</keyword>
<feature type="compositionally biased region" description="Low complexity" evidence="1">
    <location>
        <begin position="59"/>
        <end position="71"/>
    </location>
</feature>
<feature type="region of interest" description="Disordered" evidence="1">
    <location>
        <begin position="1"/>
        <end position="72"/>
    </location>
</feature>
<protein>
    <submittedName>
        <fullName evidence="2">Uncharacterized protein</fullName>
    </submittedName>
</protein>
<dbReference type="Proteomes" id="UP000020681">
    <property type="component" value="Unassembled WGS sequence"/>
</dbReference>
<evidence type="ECO:0000256" key="1">
    <source>
        <dbReference type="SAM" id="MobiDB-lite"/>
    </source>
</evidence>
<gene>
    <name evidence="2" type="ORF">I551_7269</name>
</gene>
<evidence type="ECO:0000313" key="3">
    <source>
        <dbReference type="Proteomes" id="UP000020681"/>
    </source>
</evidence>
<reference evidence="2 3" key="1">
    <citation type="submission" date="2014-01" db="EMBL/GenBank/DDBJ databases">
        <authorList>
            <person name="Dobos K."/>
            <person name="Lenaerts A."/>
            <person name="Ordway D."/>
            <person name="DeGroote M.A."/>
            <person name="Parker T."/>
            <person name="Sizemore C."/>
            <person name="Tallon L.J."/>
            <person name="Sadzewicz L.K."/>
            <person name="Sengamalay N."/>
            <person name="Fraser C.M."/>
            <person name="Hine E."/>
            <person name="Shefchek K.A."/>
            <person name="Das S.P."/>
            <person name="Tettelin H."/>
        </authorList>
    </citation>
    <scope>NUCLEOTIDE SEQUENCE [LARGE SCALE GENOMIC DNA]</scope>
    <source>
        <strain evidence="2 3">Harvey</strain>
    </source>
</reference>